<name>A0A9D4J4V8_DREPO</name>
<reference evidence="1" key="1">
    <citation type="journal article" date="2019" name="bioRxiv">
        <title>The Genome of the Zebra Mussel, Dreissena polymorpha: A Resource for Invasive Species Research.</title>
        <authorList>
            <person name="McCartney M.A."/>
            <person name="Auch B."/>
            <person name="Kono T."/>
            <person name="Mallez S."/>
            <person name="Zhang Y."/>
            <person name="Obille A."/>
            <person name="Becker A."/>
            <person name="Abrahante J.E."/>
            <person name="Garbe J."/>
            <person name="Badalamenti J.P."/>
            <person name="Herman A."/>
            <person name="Mangelson H."/>
            <person name="Liachko I."/>
            <person name="Sullivan S."/>
            <person name="Sone E.D."/>
            <person name="Koren S."/>
            <person name="Silverstein K.A.T."/>
            <person name="Beckman K.B."/>
            <person name="Gohl D.M."/>
        </authorList>
    </citation>
    <scope>NUCLEOTIDE SEQUENCE</scope>
    <source>
        <strain evidence="1">Duluth1</strain>
        <tissue evidence="1">Whole animal</tissue>
    </source>
</reference>
<proteinExistence type="predicted"/>
<evidence type="ECO:0000313" key="2">
    <source>
        <dbReference type="Proteomes" id="UP000828390"/>
    </source>
</evidence>
<reference evidence="1" key="2">
    <citation type="submission" date="2020-11" db="EMBL/GenBank/DDBJ databases">
        <authorList>
            <person name="McCartney M.A."/>
            <person name="Auch B."/>
            <person name="Kono T."/>
            <person name="Mallez S."/>
            <person name="Becker A."/>
            <person name="Gohl D.M."/>
            <person name="Silverstein K.A.T."/>
            <person name="Koren S."/>
            <person name="Bechman K.B."/>
            <person name="Herman A."/>
            <person name="Abrahante J.E."/>
            <person name="Garbe J."/>
        </authorList>
    </citation>
    <scope>NUCLEOTIDE SEQUENCE</scope>
    <source>
        <strain evidence="1">Duluth1</strain>
        <tissue evidence="1">Whole animal</tissue>
    </source>
</reference>
<organism evidence="1 2">
    <name type="scientific">Dreissena polymorpha</name>
    <name type="common">Zebra mussel</name>
    <name type="synonym">Mytilus polymorpha</name>
    <dbReference type="NCBI Taxonomy" id="45954"/>
    <lineage>
        <taxon>Eukaryota</taxon>
        <taxon>Metazoa</taxon>
        <taxon>Spiralia</taxon>
        <taxon>Lophotrochozoa</taxon>
        <taxon>Mollusca</taxon>
        <taxon>Bivalvia</taxon>
        <taxon>Autobranchia</taxon>
        <taxon>Heteroconchia</taxon>
        <taxon>Euheterodonta</taxon>
        <taxon>Imparidentia</taxon>
        <taxon>Neoheterodontei</taxon>
        <taxon>Myida</taxon>
        <taxon>Dreissenoidea</taxon>
        <taxon>Dreissenidae</taxon>
        <taxon>Dreissena</taxon>
    </lineage>
</organism>
<dbReference type="EMBL" id="JAIWYP010000007">
    <property type="protein sequence ID" value="KAH3798515.1"/>
    <property type="molecule type" value="Genomic_DNA"/>
</dbReference>
<sequence length="55" mass="5989">MIGKSSAAAKYIFKSKYRGAAERKPPREMPACLPACMPACPLPRPPARPPTTCSW</sequence>
<accession>A0A9D4J4V8</accession>
<keyword evidence="2" id="KW-1185">Reference proteome</keyword>
<comment type="caution">
    <text evidence="1">The sequence shown here is derived from an EMBL/GenBank/DDBJ whole genome shotgun (WGS) entry which is preliminary data.</text>
</comment>
<evidence type="ECO:0000313" key="1">
    <source>
        <dbReference type="EMBL" id="KAH3798515.1"/>
    </source>
</evidence>
<dbReference type="AlphaFoldDB" id="A0A9D4J4V8"/>
<gene>
    <name evidence="1" type="ORF">DPMN_152115</name>
</gene>
<protein>
    <submittedName>
        <fullName evidence="1">Uncharacterized protein</fullName>
    </submittedName>
</protein>
<dbReference type="Proteomes" id="UP000828390">
    <property type="component" value="Unassembled WGS sequence"/>
</dbReference>